<gene>
    <name evidence="2" type="ORF">NS506_01999</name>
</gene>
<dbReference type="Proteomes" id="UP000180166">
    <property type="component" value="Chromosome"/>
</dbReference>
<dbReference type="AlphaFoldDB" id="A0ABC8APP0"/>
<evidence type="ECO:0000313" key="3">
    <source>
        <dbReference type="Proteomes" id="UP000180166"/>
    </source>
</evidence>
<dbReference type="SUPFAM" id="SSF160904">
    <property type="entry name" value="Jann2411-like"/>
    <property type="match status" value="1"/>
</dbReference>
<dbReference type="PANTHER" id="PTHR35525:SF3">
    <property type="entry name" value="BLL6575 PROTEIN"/>
    <property type="match status" value="1"/>
</dbReference>
<dbReference type="EMBL" id="CP017839">
    <property type="protein sequence ID" value="APA96066.1"/>
    <property type="molecule type" value="Genomic_DNA"/>
</dbReference>
<dbReference type="InterPro" id="IPR023286">
    <property type="entry name" value="ABATE_dom_sf"/>
</dbReference>
<dbReference type="Pfam" id="PF07336">
    <property type="entry name" value="ABATE"/>
    <property type="match status" value="1"/>
</dbReference>
<name>A0ABC8APP0_9NOCA</name>
<evidence type="ECO:0000313" key="2">
    <source>
        <dbReference type="EMBL" id="APA96066.1"/>
    </source>
</evidence>
<proteinExistence type="predicted"/>
<dbReference type="Gene3D" id="1.10.3300.10">
    <property type="entry name" value="Jann2411-like domain"/>
    <property type="match status" value="1"/>
</dbReference>
<dbReference type="KEGG" id="nsr:NS506_01999"/>
<dbReference type="InterPro" id="IPR021005">
    <property type="entry name" value="Znf_CGNR"/>
</dbReference>
<feature type="domain" description="Zinc finger CGNR" evidence="1">
    <location>
        <begin position="149"/>
        <end position="190"/>
    </location>
</feature>
<sequence length="202" mass="21898">MAGCSISRVADLEPLIGEPLALDLVNTRPAGADLLETPEQLADWLRLEADRLPEPPPEHLTGSDLAAVHAVRDHTAAALAALLDGRRPPTAALNGLVDAQKAAPAIRRLDWHGNTVTESVARIGTPGARLAAHLADAAATLLLDPAVQRIKQCAAQDCVMLFRPAHSRRQWCSPDRCGNRVRVARYYQRHKATEWVSPADRE</sequence>
<dbReference type="InterPro" id="IPR010852">
    <property type="entry name" value="ABATE"/>
</dbReference>
<evidence type="ECO:0000259" key="1">
    <source>
        <dbReference type="Pfam" id="PF11706"/>
    </source>
</evidence>
<dbReference type="Pfam" id="PF11706">
    <property type="entry name" value="zf-CGNR"/>
    <property type="match status" value="1"/>
</dbReference>
<dbReference type="PANTHER" id="PTHR35525">
    <property type="entry name" value="BLL6575 PROTEIN"/>
    <property type="match status" value="1"/>
</dbReference>
<accession>A0ABC8APP0</accession>
<organism evidence="2 3">
    <name type="scientific">Nocardia seriolae</name>
    <dbReference type="NCBI Taxonomy" id="37332"/>
    <lineage>
        <taxon>Bacteria</taxon>
        <taxon>Bacillati</taxon>
        <taxon>Actinomycetota</taxon>
        <taxon>Actinomycetes</taxon>
        <taxon>Mycobacteriales</taxon>
        <taxon>Nocardiaceae</taxon>
        <taxon>Nocardia</taxon>
    </lineage>
</organism>
<protein>
    <recommendedName>
        <fullName evidence="1">Zinc finger CGNR domain-containing protein</fullName>
    </recommendedName>
</protein>
<reference evidence="2 3" key="1">
    <citation type="submission" date="2016-10" db="EMBL/GenBank/DDBJ databases">
        <title>Genome sequence of Nocardia seriolae strain EM150506, isolated from Anguila japonica.</title>
        <authorList>
            <person name="Han H.-J."/>
        </authorList>
    </citation>
    <scope>NUCLEOTIDE SEQUENCE [LARGE SCALE GENOMIC DNA]</scope>
    <source>
        <strain evidence="2 3">EM150506</strain>
    </source>
</reference>